<organism evidence="1 2">
    <name type="scientific">Cymbomonas tetramitiformis</name>
    <dbReference type="NCBI Taxonomy" id="36881"/>
    <lineage>
        <taxon>Eukaryota</taxon>
        <taxon>Viridiplantae</taxon>
        <taxon>Chlorophyta</taxon>
        <taxon>Pyramimonadophyceae</taxon>
        <taxon>Pyramimonadales</taxon>
        <taxon>Pyramimonadaceae</taxon>
        <taxon>Cymbomonas</taxon>
    </lineage>
</organism>
<dbReference type="InterPro" id="IPR029063">
    <property type="entry name" value="SAM-dependent_MTases_sf"/>
</dbReference>
<dbReference type="PANTHER" id="PTHR42912">
    <property type="entry name" value="METHYLTRANSFERASE"/>
    <property type="match status" value="1"/>
</dbReference>
<dbReference type="InterPro" id="IPR050508">
    <property type="entry name" value="Methyltransf_Superfamily"/>
</dbReference>
<protein>
    <recommendedName>
        <fullName evidence="3">S-adenosyl-L-methionine-dependent methyltransferase</fullName>
    </recommendedName>
</protein>
<keyword evidence="2" id="KW-1185">Reference proteome</keyword>
<dbReference type="Proteomes" id="UP001190700">
    <property type="component" value="Unassembled WGS sequence"/>
</dbReference>
<accession>A0AAE0FQY8</accession>
<proteinExistence type="predicted"/>
<reference evidence="1 2" key="1">
    <citation type="journal article" date="2015" name="Genome Biol. Evol.">
        <title>Comparative Genomics of a Bacterivorous Green Alga Reveals Evolutionary Causalities and Consequences of Phago-Mixotrophic Mode of Nutrition.</title>
        <authorList>
            <person name="Burns J.A."/>
            <person name="Paasch A."/>
            <person name="Narechania A."/>
            <person name="Kim E."/>
        </authorList>
    </citation>
    <scope>NUCLEOTIDE SEQUENCE [LARGE SCALE GENOMIC DNA]</scope>
    <source>
        <strain evidence="1 2">PLY_AMNH</strain>
    </source>
</reference>
<sequence length="217" mass="25059">MGLTLIRWWMMRKVKGDVLEVSAGTGRNLPYYPLQNQTVSSLTLTDKSIPMLKEAQQKLIKLYSDMDVSKVIFQCTDAEGMCRSHDHTTYPSQKRIPKQVSENTISEPNTFEERSFDTVVDTFGLCSHENPVQALKQMAKVCKPGGRIILIEHGRSYYDWLNKMLDESAEKHHAKWGCWWNRDIDHILEQADLNVISRDRWHFGTTYVIEATVHTPS</sequence>
<dbReference type="CDD" id="cd02440">
    <property type="entry name" value="AdoMet_MTases"/>
    <property type="match status" value="1"/>
</dbReference>
<name>A0AAE0FQY8_9CHLO</name>
<evidence type="ECO:0000313" key="1">
    <source>
        <dbReference type="EMBL" id="KAK3264147.1"/>
    </source>
</evidence>
<dbReference type="SUPFAM" id="SSF53335">
    <property type="entry name" value="S-adenosyl-L-methionine-dependent methyltransferases"/>
    <property type="match status" value="1"/>
</dbReference>
<dbReference type="PANTHER" id="PTHR42912:SF80">
    <property type="entry name" value="METHYLTRANSFERASE DOMAIN-CONTAINING PROTEIN"/>
    <property type="match status" value="1"/>
</dbReference>
<dbReference type="Gene3D" id="3.40.50.150">
    <property type="entry name" value="Vaccinia Virus protein VP39"/>
    <property type="match status" value="1"/>
</dbReference>
<dbReference type="GO" id="GO:0008168">
    <property type="term" value="F:methyltransferase activity"/>
    <property type="evidence" value="ECO:0007669"/>
    <property type="project" value="TreeGrafter"/>
</dbReference>
<dbReference type="AlphaFoldDB" id="A0AAE0FQY8"/>
<evidence type="ECO:0008006" key="3">
    <source>
        <dbReference type="Google" id="ProtNLM"/>
    </source>
</evidence>
<gene>
    <name evidence="1" type="ORF">CYMTET_27094</name>
</gene>
<dbReference type="EMBL" id="LGRX02014764">
    <property type="protein sequence ID" value="KAK3264147.1"/>
    <property type="molecule type" value="Genomic_DNA"/>
</dbReference>
<comment type="caution">
    <text evidence="1">The sequence shown here is derived from an EMBL/GenBank/DDBJ whole genome shotgun (WGS) entry which is preliminary data.</text>
</comment>
<evidence type="ECO:0000313" key="2">
    <source>
        <dbReference type="Proteomes" id="UP001190700"/>
    </source>
</evidence>
<dbReference type="Pfam" id="PF13489">
    <property type="entry name" value="Methyltransf_23"/>
    <property type="match status" value="1"/>
</dbReference>